<accession>A0AAV9UAZ7</accession>
<dbReference type="Proteomes" id="UP001373714">
    <property type="component" value="Unassembled WGS sequence"/>
</dbReference>
<comment type="caution">
    <text evidence="2">The sequence shown here is derived from an EMBL/GenBank/DDBJ whole genome shotgun (WGS) entry which is preliminary data.</text>
</comment>
<sequence>MKSTLLLQTLLAVAIPATVASPIDKVARYIYAPYCRPNHCSDALERDPAAASSTCDEILGRTTPTVVVTSYSFVNTTATSTLTETVYEATITSVVLPPEPTDPALVGKRYYYGAVGIDQACGYNLRKLSSACGCFLGFDEPTPTTITTIIPTTFSDSVAVTTTTNVPGTLVTTSTCYPAATPAIQNGDFESGLLSPWYIVPGGSDTQPGTYSIAEDATTPNPLYAFIATVSMPDPGFSYRKVNIAQDLTTCPGATYNLSFNYKFEGDAPAACYIVTFINGVEVLNFNNGPSSWTPAATTFVAGSSTTVLRIDFVIGSAFGTENLSIDGISIVPA</sequence>
<keyword evidence="3" id="KW-1185">Reference proteome</keyword>
<dbReference type="Gene3D" id="2.60.120.260">
    <property type="entry name" value="Galactose-binding domain-like"/>
    <property type="match status" value="1"/>
</dbReference>
<dbReference type="EMBL" id="JAVHNS010000012">
    <property type="protein sequence ID" value="KAK6338454.1"/>
    <property type="molecule type" value="Genomic_DNA"/>
</dbReference>
<name>A0AAV9UAZ7_9PEZI</name>
<proteinExistence type="predicted"/>
<protein>
    <recommendedName>
        <fullName evidence="4">CBM-cenC domain-containing protein</fullName>
    </recommendedName>
</protein>
<reference evidence="2 3" key="1">
    <citation type="submission" date="2019-10" db="EMBL/GenBank/DDBJ databases">
        <authorList>
            <person name="Palmer J.M."/>
        </authorList>
    </citation>
    <scope>NUCLEOTIDE SEQUENCE [LARGE SCALE GENOMIC DNA]</scope>
    <source>
        <strain evidence="2 3">TWF730</strain>
    </source>
</reference>
<dbReference type="SUPFAM" id="SSF49785">
    <property type="entry name" value="Galactose-binding domain-like"/>
    <property type="match status" value="1"/>
</dbReference>
<dbReference type="InterPro" id="IPR008979">
    <property type="entry name" value="Galactose-bd-like_sf"/>
</dbReference>
<evidence type="ECO:0000313" key="2">
    <source>
        <dbReference type="EMBL" id="KAK6338454.1"/>
    </source>
</evidence>
<feature type="signal peptide" evidence="1">
    <location>
        <begin position="1"/>
        <end position="20"/>
    </location>
</feature>
<dbReference type="AlphaFoldDB" id="A0AAV9UAZ7"/>
<organism evidence="2 3">
    <name type="scientific">Orbilia blumenaviensis</name>
    <dbReference type="NCBI Taxonomy" id="1796055"/>
    <lineage>
        <taxon>Eukaryota</taxon>
        <taxon>Fungi</taxon>
        <taxon>Dikarya</taxon>
        <taxon>Ascomycota</taxon>
        <taxon>Pezizomycotina</taxon>
        <taxon>Orbiliomycetes</taxon>
        <taxon>Orbiliales</taxon>
        <taxon>Orbiliaceae</taxon>
        <taxon>Orbilia</taxon>
    </lineage>
</organism>
<evidence type="ECO:0000256" key="1">
    <source>
        <dbReference type="SAM" id="SignalP"/>
    </source>
</evidence>
<feature type="chain" id="PRO_5043407137" description="CBM-cenC domain-containing protein" evidence="1">
    <location>
        <begin position="21"/>
        <end position="334"/>
    </location>
</feature>
<keyword evidence="1" id="KW-0732">Signal</keyword>
<evidence type="ECO:0008006" key="4">
    <source>
        <dbReference type="Google" id="ProtNLM"/>
    </source>
</evidence>
<evidence type="ECO:0000313" key="3">
    <source>
        <dbReference type="Proteomes" id="UP001373714"/>
    </source>
</evidence>
<gene>
    <name evidence="2" type="ORF">TWF730_002514</name>
</gene>